<comment type="caution">
    <text evidence="4">The sequence shown here is derived from an EMBL/GenBank/DDBJ whole genome shotgun (WGS) entry which is preliminary data.</text>
</comment>
<dbReference type="Proteomes" id="UP000605986">
    <property type="component" value="Unassembled WGS sequence"/>
</dbReference>
<dbReference type="InterPro" id="IPR027417">
    <property type="entry name" value="P-loop_NTPase"/>
</dbReference>
<keyword evidence="1" id="KW-0677">Repeat</keyword>
<evidence type="ECO:0000256" key="1">
    <source>
        <dbReference type="ARBA" id="ARBA00022737"/>
    </source>
</evidence>
<feature type="domain" description="Nucleoside phosphorylase" evidence="2">
    <location>
        <begin position="16"/>
        <end position="318"/>
    </location>
</feature>
<dbReference type="Gene3D" id="3.40.50.300">
    <property type="entry name" value="P-loop containing nucleotide triphosphate hydrolases"/>
    <property type="match status" value="1"/>
</dbReference>
<reference evidence="4" key="1">
    <citation type="submission" date="2020-01" db="EMBL/GenBank/DDBJ databases">
        <title>Identification and distribution of gene clusters putatively required for synthesis of sphingolipid metabolism inhibitors in phylogenetically diverse species of the filamentous fungus Fusarium.</title>
        <authorList>
            <person name="Kim H.-S."/>
            <person name="Busman M."/>
            <person name="Brown D.W."/>
            <person name="Divon H."/>
            <person name="Uhlig S."/>
            <person name="Proctor R.H."/>
        </authorList>
    </citation>
    <scope>NUCLEOTIDE SEQUENCE</scope>
    <source>
        <strain evidence="4">NRRL 53441</strain>
    </source>
</reference>
<dbReference type="Pfam" id="PF01048">
    <property type="entry name" value="PNP_UDP_1"/>
    <property type="match status" value="1"/>
</dbReference>
<evidence type="ECO:0000313" key="5">
    <source>
        <dbReference type="Proteomes" id="UP000605986"/>
    </source>
</evidence>
<dbReference type="GO" id="GO:0009116">
    <property type="term" value="P:nucleoside metabolic process"/>
    <property type="evidence" value="ECO:0007669"/>
    <property type="project" value="InterPro"/>
</dbReference>
<dbReference type="SUPFAM" id="SSF52540">
    <property type="entry name" value="P-loop containing nucleoside triphosphate hydrolases"/>
    <property type="match status" value="1"/>
</dbReference>
<dbReference type="SUPFAM" id="SSF53167">
    <property type="entry name" value="Purine and uridine phosphorylases"/>
    <property type="match status" value="1"/>
</dbReference>
<sequence>MPPKKPRRPKNRDGFEIAIVCALTLEADAVIASFDHHWDEDNGPPFGKARGDPNSYSTGVIGCHNVVLAHLPGMGKVAAGNIAAFCRMSFPNINLALVVGICGGAPSYEKGDIHLGDVIISTGVVQYDFGRRFPDRFETKGTLSERLGRPNLEIRSLLAKLTTARQREKLLTASHDYMNLLSVRYPGRSKDILFPAEYRHRHRDSSVCNICASCERDDDPVCPEALKASCEELGCDVRHHQRYFETDRGEEPSSVMHFGTFASGDTLMKSGKDRDHLLQEKNVIGFEMESVGVWEVFPCVVIKSVCDYADSHKNKDWQKYTAACAAACTKAFLGYWDAAMQGAEDEAEEKELRELILKSLHFTDINERKAIIASETPSTLEWIFDDHGENPQEYPYMFHHVRSTNSSTEAILGLCHKDFDLEERHDPVKEMLENYQSEILPNFRNLSEGSQMYNLSIPSQTEKHAKNFKTWLTYDQSFYWISGRPGSGKSTLVKFLLSDSRTFKALESWREGVIVLSHFFWKPGSFMQQSFKGFLCSLAYQLLSQDMSFLAYFGDGTAAFRKASPSDWDQNELCELLYSYRDQSLQPVCIFIDALDEATPGKDTMDLLKFIKSIVSPDIKICVSSRPERLFQLHFSDYPHLQMHELTKLDIVEYSVAALNESTVPRLHDLTISELAWKVAELADGIFLWAVLVTQSLIRGVNNGDSKDDIEHRLHTMPKELMSLYRDIVLRSAADQPIYRKHVSMAINLVVLASKRESPFSKVTTLECMMVTEPEILDKCIILGGQISRAYLDKKSDVMKNHLHASCLGLLKVVGGPDTVDFTHRSAKEFLLDTKEGRGLWQPCSIAQKELSIRSFKAILAMNRLSPIWGLEELLYMLYDWRQAQKLSCELADSFLELTLAELQGGFIDTPYRVKCGSQNTVGWFLMTAFLCGHQEFAMRGLQDLREHDAYQTVLHILENLCDSILSAEGHREQINNFEHIESIKHIFECGNNPNWSICQAYPDCPIGSIWFKILLSILKWMIEWLDRITNQSRLAPVVIDILLAFLRAGARMEARFPVYFRADPTSPDGYYFLSALKPGFERNLTGKAKFMIVEMNARALVDLTFSLMHKATDLTEWPNIDSTEIHMRVLAFGSPGSTRLYIVESESQNIPIVKHGATISGTGYESGHHAFAYDDLMHSTNSSL</sequence>
<dbReference type="PANTHER" id="PTHR46082">
    <property type="entry name" value="ATP/GTP-BINDING PROTEIN-RELATED"/>
    <property type="match status" value="1"/>
</dbReference>
<keyword evidence="5" id="KW-1185">Reference proteome</keyword>
<feature type="domain" description="Nephrocystin 3-like N-terminal" evidence="3">
    <location>
        <begin position="466"/>
        <end position="626"/>
    </location>
</feature>
<dbReference type="AlphaFoldDB" id="A0A8H4KB25"/>
<dbReference type="InterPro" id="IPR035994">
    <property type="entry name" value="Nucleoside_phosphorylase_sf"/>
</dbReference>
<dbReference type="InterPro" id="IPR000845">
    <property type="entry name" value="Nucleoside_phosphorylase_d"/>
</dbReference>
<evidence type="ECO:0000259" key="3">
    <source>
        <dbReference type="Pfam" id="PF24883"/>
    </source>
</evidence>
<dbReference type="InterPro" id="IPR053137">
    <property type="entry name" value="NLR-like"/>
</dbReference>
<organism evidence="4 5">
    <name type="scientific">Fusarium austroafricanum</name>
    <dbReference type="NCBI Taxonomy" id="2364996"/>
    <lineage>
        <taxon>Eukaryota</taxon>
        <taxon>Fungi</taxon>
        <taxon>Dikarya</taxon>
        <taxon>Ascomycota</taxon>
        <taxon>Pezizomycotina</taxon>
        <taxon>Sordariomycetes</taxon>
        <taxon>Hypocreomycetidae</taxon>
        <taxon>Hypocreales</taxon>
        <taxon>Nectriaceae</taxon>
        <taxon>Fusarium</taxon>
        <taxon>Fusarium concolor species complex</taxon>
    </lineage>
</organism>
<dbReference type="Gene3D" id="3.40.50.1580">
    <property type="entry name" value="Nucleoside phosphorylase domain"/>
    <property type="match status" value="1"/>
</dbReference>
<dbReference type="PANTHER" id="PTHR46082:SF6">
    <property type="entry name" value="AAA+ ATPASE DOMAIN-CONTAINING PROTEIN-RELATED"/>
    <property type="match status" value="1"/>
</dbReference>
<evidence type="ECO:0000259" key="2">
    <source>
        <dbReference type="Pfam" id="PF01048"/>
    </source>
</evidence>
<evidence type="ECO:0000313" key="4">
    <source>
        <dbReference type="EMBL" id="KAF4446198.1"/>
    </source>
</evidence>
<dbReference type="OrthoDB" id="20872at2759"/>
<dbReference type="InterPro" id="IPR056884">
    <property type="entry name" value="NPHP3-like_N"/>
</dbReference>
<evidence type="ECO:0008006" key="6">
    <source>
        <dbReference type="Google" id="ProtNLM"/>
    </source>
</evidence>
<dbReference type="EMBL" id="JAADJG010000472">
    <property type="protein sequence ID" value="KAF4446198.1"/>
    <property type="molecule type" value="Genomic_DNA"/>
</dbReference>
<proteinExistence type="predicted"/>
<gene>
    <name evidence="4" type="ORF">F53441_10174</name>
</gene>
<dbReference type="GO" id="GO:0003824">
    <property type="term" value="F:catalytic activity"/>
    <property type="evidence" value="ECO:0007669"/>
    <property type="project" value="InterPro"/>
</dbReference>
<protein>
    <recommendedName>
        <fullName evidence="6">Nucleoside phosphorylase domain-containing protein</fullName>
    </recommendedName>
</protein>
<dbReference type="Pfam" id="PF24883">
    <property type="entry name" value="NPHP3_N"/>
    <property type="match status" value="1"/>
</dbReference>
<name>A0A8H4KB25_9HYPO</name>
<accession>A0A8H4KB25</accession>